<dbReference type="AlphaFoldDB" id="W1NA73"/>
<dbReference type="SUPFAM" id="SSF53383">
    <property type="entry name" value="PLP-dependent transferases"/>
    <property type="match status" value="1"/>
</dbReference>
<evidence type="ECO:0000259" key="7">
    <source>
        <dbReference type="PROSITE" id="PS50949"/>
    </source>
</evidence>
<sequence>MKKQQGQIPYKYEHKHKHKHNHDQTTAEQDHAQWGAAGVRLGWSKHNGPIYRQLIEQITASIASGKLVSGQRLPSSRELATTLGLSRTTTARALDQLIAEGYLNSEPRRGLFVAADLPPAPPRAARRSSAGEQAADSVNTDIASFTSLPDYRQFPARAWAASLRRSWLKPSPSLLNGDASSGTHSLKTAIADYLHQVRGVDCEAHNIIVTGGNRDALSLITHALKQQSPEAHWWVESPSYPPLRETIRHNVEHCHWLELDDDGLTLPTDDTPAIVVATPCQHFPLGQTMSRARRQAWQERLSAGNSWLIEDDYDNEFRYEGLPGVPLFQADHSGHTLLIGSFSKVMFKGLRLGFIVTPPALRARLLDSQSALGNAASAAMQPALADFMRQGHFSRHLNRMRRHQRQQRDQMCELLEEYLSEWCQWQRPAGGMHLVVYLRPALVEQQEQNKPTDQWLADKLREEAIRLDPLSRYYPYRSDDNRVRQGFVIGFTGGESSNARRILSALQKQLQRIGADQA</sequence>
<evidence type="ECO:0000256" key="4">
    <source>
        <dbReference type="ARBA" id="ARBA00023125"/>
    </source>
</evidence>
<dbReference type="eggNOG" id="COG1167">
    <property type="taxonomic scope" value="Bacteria"/>
</dbReference>
<evidence type="ECO:0000313" key="8">
    <source>
        <dbReference type="EMBL" id="ERL52393.1"/>
    </source>
</evidence>
<dbReference type="InterPro" id="IPR004839">
    <property type="entry name" value="Aminotransferase_I/II_large"/>
</dbReference>
<evidence type="ECO:0000256" key="2">
    <source>
        <dbReference type="ARBA" id="ARBA00022898"/>
    </source>
</evidence>
<dbReference type="PANTHER" id="PTHR46577">
    <property type="entry name" value="HTH-TYPE TRANSCRIPTIONAL REGULATORY PROTEIN GABR"/>
    <property type="match status" value="1"/>
</dbReference>
<dbReference type="EMBL" id="AVBC01000019">
    <property type="protein sequence ID" value="ERL52393.1"/>
    <property type="molecule type" value="Genomic_DNA"/>
</dbReference>
<keyword evidence="3" id="KW-0805">Transcription regulation</keyword>
<dbReference type="InterPro" id="IPR015424">
    <property type="entry name" value="PyrdxlP-dep_Trfase"/>
</dbReference>
<gene>
    <name evidence="8" type="ORF">BJB45_10525</name>
</gene>
<feature type="region of interest" description="Disordered" evidence="6">
    <location>
        <begin position="116"/>
        <end position="136"/>
    </location>
</feature>
<dbReference type="InterPro" id="IPR015421">
    <property type="entry name" value="PyrdxlP-dep_Trfase_major"/>
</dbReference>
<evidence type="ECO:0000256" key="1">
    <source>
        <dbReference type="ARBA" id="ARBA00005384"/>
    </source>
</evidence>
<evidence type="ECO:0000256" key="3">
    <source>
        <dbReference type="ARBA" id="ARBA00023015"/>
    </source>
</evidence>
<dbReference type="SMART" id="SM00345">
    <property type="entry name" value="HTH_GNTR"/>
    <property type="match status" value="1"/>
</dbReference>
<dbReference type="PRINTS" id="PR00035">
    <property type="entry name" value="HTHGNTR"/>
</dbReference>
<dbReference type="PATRIC" id="fig|1178482.3.peg.1264"/>
<organism evidence="8 9">
    <name type="scientific">Halomonas huangheensis</name>
    <dbReference type="NCBI Taxonomy" id="1178482"/>
    <lineage>
        <taxon>Bacteria</taxon>
        <taxon>Pseudomonadati</taxon>
        <taxon>Pseudomonadota</taxon>
        <taxon>Gammaproteobacteria</taxon>
        <taxon>Oceanospirillales</taxon>
        <taxon>Halomonadaceae</taxon>
        <taxon>Halomonas</taxon>
    </lineage>
</organism>
<dbReference type="GO" id="GO:0003677">
    <property type="term" value="F:DNA binding"/>
    <property type="evidence" value="ECO:0007669"/>
    <property type="project" value="UniProtKB-KW"/>
</dbReference>
<evidence type="ECO:0000256" key="6">
    <source>
        <dbReference type="SAM" id="MobiDB-lite"/>
    </source>
</evidence>
<keyword evidence="9" id="KW-1185">Reference proteome</keyword>
<keyword evidence="2" id="KW-0663">Pyridoxal phosphate</keyword>
<feature type="domain" description="HTH gntR-type" evidence="7">
    <location>
        <begin position="48"/>
        <end position="116"/>
    </location>
</feature>
<dbReference type="OrthoDB" id="9808770at2"/>
<dbReference type="CDD" id="cd07377">
    <property type="entry name" value="WHTH_GntR"/>
    <property type="match status" value="1"/>
</dbReference>
<feature type="region of interest" description="Disordered" evidence="6">
    <location>
        <begin position="1"/>
        <end position="29"/>
    </location>
</feature>
<protein>
    <recommendedName>
        <fullName evidence="7">HTH gntR-type domain-containing protein</fullName>
    </recommendedName>
</protein>
<dbReference type="InterPro" id="IPR051446">
    <property type="entry name" value="HTH_trans_reg/aminotransferase"/>
</dbReference>
<keyword evidence="5" id="KW-0804">Transcription</keyword>
<dbReference type="GO" id="GO:0003700">
    <property type="term" value="F:DNA-binding transcription factor activity"/>
    <property type="evidence" value="ECO:0007669"/>
    <property type="project" value="InterPro"/>
</dbReference>
<comment type="caution">
    <text evidence="8">The sequence shown here is derived from an EMBL/GenBank/DDBJ whole genome shotgun (WGS) entry which is preliminary data.</text>
</comment>
<dbReference type="STRING" id="1178482.AR456_16520"/>
<proteinExistence type="inferred from homology"/>
<evidence type="ECO:0000313" key="9">
    <source>
        <dbReference type="Proteomes" id="UP000019113"/>
    </source>
</evidence>
<dbReference type="InterPro" id="IPR000524">
    <property type="entry name" value="Tscrpt_reg_HTH_GntR"/>
</dbReference>
<dbReference type="Proteomes" id="UP000019113">
    <property type="component" value="Unassembled WGS sequence"/>
</dbReference>
<dbReference type="KEGG" id="hhu:AR456_16520"/>
<dbReference type="InterPro" id="IPR036390">
    <property type="entry name" value="WH_DNA-bd_sf"/>
</dbReference>
<dbReference type="GO" id="GO:0030170">
    <property type="term" value="F:pyridoxal phosphate binding"/>
    <property type="evidence" value="ECO:0007669"/>
    <property type="project" value="InterPro"/>
</dbReference>
<accession>W1NA73</accession>
<dbReference type="PANTHER" id="PTHR46577:SF1">
    <property type="entry name" value="HTH-TYPE TRANSCRIPTIONAL REGULATORY PROTEIN GABR"/>
    <property type="match status" value="1"/>
</dbReference>
<dbReference type="PROSITE" id="PS50949">
    <property type="entry name" value="HTH_GNTR"/>
    <property type="match status" value="1"/>
</dbReference>
<dbReference type="RefSeq" id="WP_021818225.1">
    <property type="nucleotide sequence ID" value="NZ_AVBC01000019.1"/>
</dbReference>
<dbReference type="Pfam" id="PF00155">
    <property type="entry name" value="Aminotran_1_2"/>
    <property type="match status" value="1"/>
</dbReference>
<dbReference type="Gene3D" id="3.40.640.10">
    <property type="entry name" value="Type I PLP-dependent aspartate aminotransferase-like (Major domain)"/>
    <property type="match status" value="1"/>
</dbReference>
<evidence type="ECO:0000256" key="5">
    <source>
        <dbReference type="ARBA" id="ARBA00023163"/>
    </source>
</evidence>
<keyword evidence="4" id="KW-0238">DNA-binding</keyword>
<dbReference type="Gene3D" id="1.10.10.10">
    <property type="entry name" value="Winged helix-like DNA-binding domain superfamily/Winged helix DNA-binding domain"/>
    <property type="match status" value="1"/>
</dbReference>
<dbReference type="CDD" id="cd00609">
    <property type="entry name" value="AAT_like"/>
    <property type="match status" value="1"/>
</dbReference>
<dbReference type="Pfam" id="PF00392">
    <property type="entry name" value="GntR"/>
    <property type="match status" value="1"/>
</dbReference>
<dbReference type="SUPFAM" id="SSF46785">
    <property type="entry name" value="Winged helix' DNA-binding domain"/>
    <property type="match status" value="1"/>
</dbReference>
<reference evidence="8 9" key="1">
    <citation type="submission" date="2013-08" db="EMBL/GenBank/DDBJ databases">
        <title>draft genome of Halomonas huanghegensis, strain BJGMM-B45T.</title>
        <authorList>
            <person name="Miao C."/>
            <person name="Wan Y."/>
            <person name="Jin W."/>
        </authorList>
    </citation>
    <scope>NUCLEOTIDE SEQUENCE [LARGE SCALE GENOMIC DNA]</scope>
    <source>
        <strain evidence="8 9">BJGMM-B45</strain>
    </source>
</reference>
<dbReference type="InterPro" id="IPR036388">
    <property type="entry name" value="WH-like_DNA-bd_sf"/>
</dbReference>
<comment type="similarity">
    <text evidence="1">In the C-terminal section; belongs to the class-I pyridoxal-phosphate-dependent aminotransferase family.</text>
</comment>
<name>W1NA73_9GAMM</name>